<dbReference type="InterPro" id="IPR010273">
    <property type="entry name" value="DUF881"/>
</dbReference>
<evidence type="ECO:0000313" key="2">
    <source>
        <dbReference type="EMBL" id="RYV51832.1"/>
    </source>
</evidence>
<dbReference type="AlphaFoldDB" id="A0A4Q5N0Z5"/>
<accession>A0A4Q5N0Z5</accession>
<comment type="caution">
    <text evidence="2">The sequence shown here is derived from an EMBL/GenBank/DDBJ whole genome shotgun (WGS) entry which is preliminary data.</text>
</comment>
<name>A0A4Q5N0Z5_9MICO</name>
<dbReference type="PANTHER" id="PTHR37313">
    <property type="entry name" value="UPF0749 PROTEIN RV1825"/>
    <property type="match status" value="1"/>
</dbReference>
<reference evidence="2 3" key="1">
    <citation type="submission" date="2019-01" db="EMBL/GenBank/DDBJ databases">
        <title>Novel species of Cellulomonas.</title>
        <authorList>
            <person name="Liu Q."/>
            <person name="Xin Y.-H."/>
        </authorList>
    </citation>
    <scope>NUCLEOTIDE SEQUENCE [LARGE SCALE GENOMIC DNA]</scope>
    <source>
        <strain evidence="2 3">HLT2-17</strain>
    </source>
</reference>
<dbReference type="RefSeq" id="WP_130101808.1">
    <property type="nucleotide sequence ID" value="NZ_SDWW01000011.1"/>
</dbReference>
<evidence type="ECO:0000256" key="1">
    <source>
        <dbReference type="ARBA" id="ARBA00009108"/>
    </source>
</evidence>
<proteinExistence type="inferred from homology"/>
<dbReference type="Pfam" id="PF05949">
    <property type="entry name" value="DUF881"/>
    <property type="match status" value="1"/>
</dbReference>
<comment type="similarity">
    <text evidence="1">Belongs to the UPF0749 family.</text>
</comment>
<organism evidence="2 3">
    <name type="scientific">Pengzhenrongella frigida</name>
    <dbReference type="NCBI Taxonomy" id="1259133"/>
    <lineage>
        <taxon>Bacteria</taxon>
        <taxon>Bacillati</taxon>
        <taxon>Actinomycetota</taxon>
        <taxon>Actinomycetes</taxon>
        <taxon>Micrococcales</taxon>
        <taxon>Pengzhenrongella</taxon>
    </lineage>
</organism>
<evidence type="ECO:0000313" key="3">
    <source>
        <dbReference type="Proteomes" id="UP000293764"/>
    </source>
</evidence>
<dbReference type="GO" id="GO:0005886">
    <property type="term" value="C:plasma membrane"/>
    <property type="evidence" value="ECO:0007669"/>
    <property type="project" value="TreeGrafter"/>
</dbReference>
<dbReference type="EMBL" id="SDWW01000011">
    <property type="protein sequence ID" value="RYV51832.1"/>
    <property type="molecule type" value="Genomic_DNA"/>
</dbReference>
<dbReference type="Gene3D" id="3.30.70.1880">
    <property type="entry name" value="Protein of unknown function DUF881"/>
    <property type="match status" value="1"/>
</dbReference>
<dbReference type="Proteomes" id="UP000293764">
    <property type="component" value="Unassembled WGS sequence"/>
</dbReference>
<gene>
    <name evidence="2" type="ORF">EUA98_06225</name>
</gene>
<keyword evidence="3" id="KW-1185">Reference proteome</keyword>
<sequence>MTDHGRRPTLRAYRGTVSVGLVLALAGLLFTANARLATGENERHPQDLGELAKVEASRVKTLSGEVDELRAQVEELTAEQGASVDVGDAGAVERLSVAGGRTAVSGPGVTVTLTDAPTDSARTERFSPDDLVVHQQDLQAVVNALWAGGAEAMALQDQRVIATTAFRCVGNVLSLGGRLYSPPYEVRAIGDPKALRAALFASAEIQTYLDYVDQAGLGWSLSTEDDLELPGSEGSTELRFATVPDGTEVF</sequence>
<dbReference type="OrthoDB" id="3214641at2"/>
<dbReference type="PANTHER" id="PTHR37313:SF4">
    <property type="entry name" value="CONSERVED MEMBRANE PROTEIN-RELATED"/>
    <property type="match status" value="1"/>
</dbReference>
<protein>
    <submittedName>
        <fullName evidence="2">DUF881 domain-containing protein</fullName>
    </submittedName>
</protein>